<dbReference type="InterPro" id="IPR018062">
    <property type="entry name" value="HTH_AraC-typ_CS"/>
</dbReference>
<proteinExistence type="predicted"/>
<dbReference type="AlphaFoldDB" id="A0A2R5EUK3"/>
<dbReference type="PRINTS" id="PR00032">
    <property type="entry name" value="HTHARAC"/>
</dbReference>
<evidence type="ECO:0000313" key="7">
    <source>
        <dbReference type="Proteomes" id="UP000245202"/>
    </source>
</evidence>
<dbReference type="SUPFAM" id="SSF51215">
    <property type="entry name" value="Regulatory protein AraC"/>
    <property type="match status" value="1"/>
</dbReference>
<gene>
    <name evidence="6" type="ORF">PAT3040_04495</name>
</gene>
<dbReference type="Pfam" id="PF12833">
    <property type="entry name" value="HTH_18"/>
    <property type="match status" value="1"/>
</dbReference>
<dbReference type="Proteomes" id="UP000245202">
    <property type="component" value="Unassembled WGS sequence"/>
</dbReference>
<dbReference type="Gene3D" id="1.10.10.60">
    <property type="entry name" value="Homeodomain-like"/>
    <property type="match status" value="2"/>
</dbReference>
<dbReference type="PANTHER" id="PTHR46796">
    <property type="entry name" value="HTH-TYPE TRANSCRIPTIONAL ACTIVATOR RHAS-RELATED"/>
    <property type="match status" value="1"/>
</dbReference>
<sequence length="284" mass="32425">MRQHYIVPKPSYLHYACYPDMFGRYAGIPEHAEHRERGALKEYNLHLVLGGRGSIVLETGEQIELAAGDGFLYGKEAYQRYAAHPSEPWDIRWIHFAAGLPLPLLREADEYGMWLFSFSARERFVELSERMYELGRKITLADEPALSALLYETLSLLAVQTERPEATSQLRKRDVIRMAADGIRDRCEESWSLGEMAALAGYSRYHFLRLFRLATGRTPNEFLAESRIVRAKLLLATTELPVGQVGERCGYGQASYFIKQFRRAEGLTPQAYRQLHASVSQDEG</sequence>
<feature type="domain" description="HTH araC/xylS-type" evidence="5">
    <location>
        <begin position="177"/>
        <end position="275"/>
    </location>
</feature>
<dbReference type="InterPro" id="IPR020449">
    <property type="entry name" value="Tscrpt_reg_AraC-type_HTH"/>
</dbReference>
<dbReference type="InterPro" id="IPR018060">
    <property type="entry name" value="HTH_AraC"/>
</dbReference>
<dbReference type="RefSeq" id="WP_108994461.1">
    <property type="nucleotide sequence ID" value="NZ_BDQX01000281.1"/>
</dbReference>
<evidence type="ECO:0000259" key="5">
    <source>
        <dbReference type="PROSITE" id="PS01124"/>
    </source>
</evidence>
<dbReference type="GO" id="GO:0003700">
    <property type="term" value="F:DNA-binding transcription factor activity"/>
    <property type="evidence" value="ECO:0007669"/>
    <property type="project" value="InterPro"/>
</dbReference>
<keyword evidence="3" id="KW-0010">Activator</keyword>
<dbReference type="InterPro" id="IPR009057">
    <property type="entry name" value="Homeodomain-like_sf"/>
</dbReference>
<dbReference type="InterPro" id="IPR050204">
    <property type="entry name" value="AraC_XylS_family_regulators"/>
</dbReference>
<evidence type="ECO:0000313" key="6">
    <source>
        <dbReference type="EMBL" id="GBG09825.1"/>
    </source>
</evidence>
<dbReference type="PROSITE" id="PS01124">
    <property type="entry name" value="HTH_ARAC_FAMILY_2"/>
    <property type="match status" value="1"/>
</dbReference>
<dbReference type="PROSITE" id="PS00041">
    <property type="entry name" value="HTH_ARAC_FAMILY_1"/>
    <property type="match status" value="1"/>
</dbReference>
<accession>A0A2R5EUK3</accession>
<name>A0A2R5EUK3_9BACL</name>
<evidence type="ECO:0000256" key="1">
    <source>
        <dbReference type="ARBA" id="ARBA00023015"/>
    </source>
</evidence>
<evidence type="ECO:0000256" key="4">
    <source>
        <dbReference type="ARBA" id="ARBA00023163"/>
    </source>
</evidence>
<dbReference type="Pfam" id="PF02311">
    <property type="entry name" value="AraC_binding"/>
    <property type="match status" value="1"/>
</dbReference>
<reference evidence="6 7" key="1">
    <citation type="submission" date="2017-08" db="EMBL/GenBank/DDBJ databases">
        <title>Substantial Increase in Enzyme Production by Combined Drug-Resistance Mutations in Paenibacillus agaridevorans.</title>
        <authorList>
            <person name="Tanaka Y."/>
            <person name="Funane K."/>
            <person name="Hosaka T."/>
            <person name="Shiwa Y."/>
            <person name="Fujita N."/>
            <person name="Miyazaki T."/>
            <person name="Yoshikawa H."/>
            <person name="Murakami K."/>
            <person name="Kasahara K."/>
            <person name="Inaoka T."/>
            <person name="Hiraga Y."/>
            <person name="Ochi K."/>
        </authorList>
    </citation>
    <scope>NUCLEOTIDE SEQUENCE [LARGE SCALE GENOMIC DNA]</scope>
    <source>
        <strain evidence="6 7">T-3040</strain>
    </source>
</reference>
<organism evidence="6 7">
    <name type="scientific">Paenibacillus agaridevorans</name>
    <dbReference type="NCBI Taxonomy" id="171404"/>
    <lineage>
        <taxon>Bacteria</taxon>
        <taxon>Bacillati</taxon>
        <taxon>Bacillota</taxon>
        <taxon>Bacilli</taxon>
        <taxon>Bacillales</taxon>
        <taxon>Paenibacillaceae</taxon>
        <taxon>Paenibacillus</taxon>
    </lineage>
</organism>
<keyword evidence="7" id="KW-1185">Reference proteome</keyword>
<dbReference type="EMBL" id="BDQX01000281">
    <property type="protein sequence ID" value="GBG09825.1"/>
    <property type="molecule type" value="Genomic_DNA"/>
</dbReference>
<protein>
    <recommendedName>
        <fullName evidence="5">HTH araC/xylS-type domain-containing protein</fullName>
    </recommendedName>
</protein>
<keyword evidence="1" id="KW-0805">Transcription regulation</keyword>
<comment type="caution">
    <text evidence="6">The sequence shown here is derived from an EMBL/GenBank/DDBJ whole genome shotgun (WGS) entry which is preliminary data.</text>
</comment>
<dbReference type="InterPro" id="IPR003313">
    <property type="entry name" value="AraC-bd"/>
</dbReference>
<dbReference type="GO" id="GO:0043565">
    <property type="term" value="F:sequence-specific DNA binding"/>
    <property type="evidence" value="ECO:0007669"/>
    <property type="project" value="InterPro"/>
</dbReference>
<evidence type="ECO:0000256" key="3">
    <source>
        <dbReference type="ARBA" id="ARBA00023159"/>
    </source>
</evidence>
<evidence type="ECO:0000256" key="2">
    <source>
        <dbReference type="ARBA" id="ARBA00023125"/>
    </source>
</evidence>
<dbReference type="SUPFAM" id="SSF46689">
    <property type="entry name" value="Homeodomain-like"/>
    <property type="match status" value="2"/>
</dbReference>
<dbReference type="Gene3D" id="2.60.120.280">
    <property type="entry name" value="Regulatory protein AraC"/>
    <property type="match status" value="1"/>
</dbReference>
<dbReference type="InterPro" id="IPR037923">
    <property type="entry name" value="HTH-like"/>
</dbReference>
<keyword evidence="2" id="KW-0238">DNA-binding</keyword>
<dbReference type="SMART" id="SM00342">
    <property type="entry name" value="HTH_ARAC"/>
    <property type="match status" value="1"/>
</dbReference>
<keyword evidence="4" id="KW-0804">Transcription</keyword>